<sequence length="715" mass="81996">MLDKSYYLYDQGNFRESLENNLATIKLAEQYGDYDVAHNSYSYLGYDYLVLEDTLRALESFEKSHYYARKTRDPILIANAYTDFAQLYAQDSATYDKGIHYFKNALIIYHKERDSIGLQGSYYDYASILFQREDERQFPVIMDSLSKYTEIADVGPRFKAMAYILQAKSQMRDNDLKEAESTLSKSIALTKKEGQRELLEESYSLYSEVLRRRGNFLAAYEMLYKYDSLNRINQKTRRFSESKRIAARFEADKKEKEIQKANLETELAQEKVKQRTLTNYLLAGIIVIGIGSIIILFYIARRRKSFIKTLEYKNQQVVKAKKEAERLAKVKSNFFSTVSHELRTPLYGVIGLSSILLEKNKDKENFQDLQSLKFSADYLLALINDVLHLNKIDSSQKLDKEDDVFNVNELLDNIISSFEYIRIQNDNTIETVYDVQLPHLIKGNSTQLSQILMNLVGNACKFTENGKIRVELKAITTGNTSTIEFSVADTGHGIAKNKIKHIFEEFAQGESKNNTYQGTGLGLSIVKKLLHAAGSKIKVESELGKGSKFSFQMTYEVVQEKVTLKKQHVKNIYSPKLLNGARILIVEDNKINQMVTRKILEKDGVICEVAENGKVAIDKVKEQCYDLVLMDVNMPVMDGIEATQEIRKFNAVPIVALTAVELEEMREKIYSSGMDDIIVKPYDVKQFQQSILHNIEKGSITRKGKEILKTKKPKQ</sequence>
<dbReference type="Gene3D" id="1.10.287.130">
    <property type="match status" value="1"/>
</dbReference>
<keyword evidence="9" id="KW-0808">Transferase</keyword>
<dbReference type="EC" id="2.7.13.3" evidence="2"/>
<evidence type="ECO:0000256" key="5">
    <source>
        <dbReference type="SAM" id="Coils"/>
    </source>
</evidence>
<dbReference type="CDD" id="cd17546">
    <property type="entry name" value="REC_hyHK_CKI1_RcsC-like"/>
    <property type="match status" value="1"/>
</dbReference>
<feature type="domain" description="Response regulatory" evidence="8">
    <location>
        <begin position="582"/>
        <end position="695"/>
    </location>
</feature>
<evidence type="ECO:0000256" key="4">
    <source>
        <dbReference type="PROSITE-ProRule" id="PRU00169"/>
    </source>
</evidence>
<dbReference type="InterPro" id="IPR003594">
    <property type="entry name" value="HATPase_dom"/>
</dbReference>
<keyword evidence="6" id="KW-1133">Transmembrane helix</keyword>
<dbReference type="InterPro" id="IPR011990">
    <property type="entry name" value="TPR-like_helical_dom_sf"/>
</dbReference>
<dbReference type="SMART" id="SM00387">
    <property type="entry name" value="HATPase_c"/>
    <property type="match status" value="1"/>
</dbReference>
<dbReference type="Gene3D" id="1.25.40.10">
    <property type="entry name" value="Tetratricopeptide repeat domain"/>
    <property type="match status" value="2"/>
</dbReference>
<dbReference type="GO" id="GO:0000155">
    <property type="term" value="F:phosphorelay sensor kinase activity"/>
    <property type="evidence" value="ECO:0007669"/>
    <property type="project" value="InterPro"/>
</dbReference>
<dbReference type="SUPFAM" id="SSF55874">
    <property type="entry name" value="ATPase domain of HSP90 chaperone/DNA topoisomerase II/histidine kinase"/>
    <property type="match status" value="1"/>
</dbReference>
<feature type="coiled-coil region" evidence="5">
    <location>
        <begin position="246"/>
        <end position="273"/>
    </location>
</feature>
<keyword evidence="6" id="KW-0812">Transmembrane</keyword>
<keyword evidence="9" id="KW-0418">Kinase</keyword>
<keyword evidence="10" id="KW-1185">Reference proteome</keyword>
<dbReference type="PRINTS" id="PR00344">
    <property type="entry name" value="BCTRLSENSOR"/>
</dbReference>
<dbReference type="SMART" id="SM00448">
    <property type="entry name" value="REC"/>
    <property type="match status" value="1"/>
</dbReference>
<keyword evidence="6" id="KW-0472">Membrane</keyword>
<dbReference type="InterPro" id="IPR004358">
    <property type="entry name" value="Sig_transdc_His_kin-like_C"/>
</dbReference>
<evidence type="ECO:0000256" key="6">
    <source>
        <dbReference type="SAM" id="Phobius"/>
    </source>
</evidence>
<dbReference type="Pfam" id="PF00072">
    <property type="entry name" value="Response_reg"/>
    <property type="match status" value="1"/>
</dbReference>
<dbReference type="CDD" id="cd00082">
    <property type="entry name" value="HisKA"/>
    <property type="match status" value="1"/>
</dbReference>
<dbReference type="CDD" id="cd16922">
    <property type="entry name" value="HATPase_EvgS-ArcB-TorS-like"/>
    <property type="match status" value="1"/>
</dbReference>
<dbReference type="SUPFAM" id="SSF48452">
    <property type="entry name" value="TPR-like"/>
    <property type="match status" value="1"/>
</dbReference>
<comment type="catalytic activity">
    <reaction evidence="1">
        <text>ATP + protein L-histidine = ADP + protein N-phospho-L-histidine.</text>
        <dbReference type="EC" id="2.7.13.3"/>
    </reaction>
</comment>
<protein>
    <recommendedName>
        <fullName evidence="2">histidine kinase</fullName>
        <ecNumber evidence="2">2.7.13.3</ecNumber>
    </recommendedName>
</protein>
<dbReference type="EMBL" id="AP014548">
    <property type="protein sequence ID" value="BAO54449.1"/>
    <property type="molecule type" value="Genomic_DNA"/>
</dbReference>
<evidence type="ECO:0000256" key="2">
    <source>
        <dbReference type="ARBA" id="ARBA00012438"/>
    </source>
</evidence>
<name>W8VNG4_9FLAO</name>
<dbReference type="HOGENOM" id="CLU_000445_114_15_10"/>
<dbReference type="InterPro" id="IPR001789">
    <property type="entry name" value="Sig_transdc_resp-reg_receiver"/>
</dbReference>
<dbReference type="InterPro" id="IPR003661">
    <property type="entry name" value="HisK_dim/P_dom"/>
</dbReference>
<proteinExistence type="predicted"/>
<dbReference type="Gene3D" id="3.30.565.10">
    <property type="entry name" value="Histidine kinase-like ATPase, C-terminal domain"/>
    <property type="match status" value="1"/>
</dbReference>
<keyword evidence="5" id="KW-0175">Coiled coil</keyword>
<feature type="transmembrane region" description="Helical" evidence="6">
    <location>
        <begin position="280"/>
        <end position="300"/>
    </location>
</feature>
<dbReference type="InterPro" id="IPR005467">
    <property type="entry name" value="His_kinase_dom"/>
</dbReference>
<dbReference type="SUPFAM" id="SSF47384">
    <property type="entry name" value="Homodimeric domain of signal transducing histidine kinase"/>
    <property type="match status" value="1"/>
</dbReference>
<keyword evidence="3 4" id="KW-0597">Phosphoprotein</keyword>
<dbReference type="STRING" id="1454201.NMS_0440"/>
<dbReference type="InterPro" id="IPR036097">
    <property type="entry name" value="HisK_dim/P_sf"/>
</dbReference>
<dbReference type="PROSITE" id="PS50109">
    <property type="entry name" value="HIS_KIN"/>
    <property type="match status" value="1"/>
</dbReference>
<dbReference type="KEGG" id="nmf:NMS_0440"/>
<evidence type="ECO:0000313" key="9">
    <source>
        <dbReference type="EMBL" id="BAO54449.1"/>
    </source>
</evidence>
<dbReference type="AlphaFoldDB" id="W8VNG4"/>
<reference evidence="9 10" key="1">
    <citation type="journal article" date="2014" name="Proc. Natl. Acad. Sci. U.S.A.">
        <title>Functional characterization of flavobacteria rhodopsins reveals a unique class of light-driven chloride pump in bacteria.</title>
        <authorList>
            <person name="Yoshizawa S."/>
            <person name="Kumagai Y."/>
            <person name="Kim H."/>
            <person name="Ogura Y."/>
            <person name="Hayashi T."/>
            <person name="Iwasaki W."/>
            <person name="DeLong E.F."/>
            <person name="Kogure K."/>
        </authorList>
    </citation>
    <scope>NUCLEOTIDE SEQUENCE [LARGE SCALE GENOMIC DNA]</scope>
    <source>
        <strain evidence="9 10">S1-08</strain>
    </source>
</reference>
<feature type="modified residue" description="4-aspartylphosphate" evidence="4">
    <location>
        <position position="631"/>
    </location>
</feature>
<gene>
    <name evidence="9" type="ORF">NMS_0440</name>
</gene>
<evidence type="ECO:0000256" key="3">
    <source>
        <dbReference type="ARBA" id="ARBA00022553"/>
    </source>
</evidence>
<dbReference type="Gene3D" id="3.40.50.2300">
    <property type="match status" value="1"/>
</dbReference>
<dbReference type="Proteomes" id="UP000031760">
    <property type="component" value="Chromosome"/>
</dbReference>
<dbReference type="Pfam" id="PF00512">
    <property type="entry name" value="HisKA"/>
    <property type="match status" value="1"/>
</dbReference>
<dbReference type="Pfam" id="PF02518">
    <property type="entry name" value="HATPase_c"/>
    <property type="match status" value="1"/>
</dbReference>
<dbReference type="PROSITE" id="PS50110">
    <property type="entry name" value="RESPONSE_REGULATORY"/>
    <property type="match status" value="1"/>
</dbReference>
<evidence type="ECO:0000313" key="10">
    <source>
        <dbReference type="Proteomes" id="UP000031760"/>
    </source>
</evidence>
<feature type="domain" description="Histidine kinase" evidence="7">
    <location>
        <begin position="337"/>
        <end position="557"/>
    </location>
</feature>
<dbReference type="PANTHER" id="PTHR45339">
    <property type="entry name" value="HYBRID SIGNAL TRANSDUCTION HISTIDINE KINASE J"/>
    <property type="match status" value="1"/>
</dbReference>
<dbReference type="SMART" id="SM00388">
    <property type="entry name" value="HisKA"/>
    <property type="match status" value="1"/>
</dbReference>
<evidence type="ECO:0000259" key="7">
    <source>
        <dbReference type="PROSITE" id="PS50109"/>
    </source>
</evidence>
<dbReference type="InterPro" id="IPR036890">
    <property type="entry name" value="HATPase_C_sf"/>
</dbReference>
<accession>W8VNG4</accession>
<dbReference type="SUPFAM" id="SSF52172">
    <property type="entry name" value="CheY-like"/>
    <property type="match status" value="1"/>
</dbReference>
<evidence type="ECO:0000259" key="8">
    <source>
        <dbReference type="PROSITE" id="PS50110"/>
    </source>
</evidence>
<dbReference type="PANTHER" id="PTHR45339:SF5">
    <property type="entry name" value="HISTIDINE KINASE"/>
    <property type="match status" value="1"/>
</dbReference>
<dbReference type="InterPro" id="IPR011006">
    <property type="entry name" value="CheY-like_superfamily"/>
</dbReference>
<evidence type="ECO:0000256" key="1">
    <source>
        <dbReference type="ARBA" id="ARBA00000085"/>
    </source>
</evidence>
<organism evidence="9 10">
    <name type="scientific">Nonlabens marinus S1-08</name>
    <dbReference type="NCBI Taxonomy" id="1454201"/>
    <lineage>
        <taxon>Bacteria</taxon>
        <taxon>Pseudomonadati</taxon>
        <taxon>Bacteroidota</taxon>
        <taxon>Flavobacteriia</taxon>
        <taxon>Flavobacteriales</taxon>
        <taxon>Flavobacteriaceae</taxon>
        <taxon>Nonlabens</taxon>
    </lineage>
</organism>